<evidence type="ECO:0000313" key="3">
    <source>
        <dbReference type="Proteomes" id="UP001501777"/>
    </source>
</evidence>
<comment type="caution">
    <text evidence="2">The sequence shown here is derived from an EMBL/GenBank/DDBJ whole genome shotgun (WGS) entry which is preliminary data.</text>
</comment>
<proteinExistence type="predicted"/>
<organism evidence="2 3">
    <name type="scientific">Streptomyces longisporus</name>
    <dbReference type="NCBI Taxonomy" id="1948"/>
    <lineage>
        <taxon>Bacteria</taxon>
        <taxon>Bacillati</taxon>
        <taxon>Actinomycetota</taxon>
        <taxon>Actinomycetes</taxon>
        <taxon>Kitasatosporales</taxon>
        <taxon>Streptomycetaceae</taxon>
        <taxon>Streptomyces</taxon>
    </lineage>
</organism>
<evidence type="ECO:0008006" key="4">
    <source>
        <dbReference type="Google" id="ProtNLM"/>
    </source>
</evidence>
<name>A0ABN3NLV3_STRLO</name>
<accession>A0ABN3NLV3</accession>
<sequence>MSRRGRRASLPPGDHTRPEPLDLGGLVVRHVDRSGRVRAYDFATLPVAEPMQRSLAVLFAARCHPNRWGSHRSSRLAFQLLEKFTVFLSGLERTPRDVEELTTAQVKQWRLSQAGTAGGHNAITRVGSLLRQDARLASGPVADELAVRTQRPKSKTQSYSEDEFDRIKRAARRTFRAALLRINDNAAHLERWRAGAFAPGSHDFILGEALDSLARTGDIPRRVSAKGARNPIWRFHRVLGNTSPAATWQRLFLSRLEAAALGVLLMVEFGWNLSVIHQAKVPKASPDPGEDGHPTYRIPVVKYRRGGGRYFETRNVTDDGARSPGRLITDALQATRFARAVVEDLAPGTDLLIVWRWAQGGHPITTSDHHPPVGLFRFGVVESAGRDWAQAEGLDGSPFRRGRRTVNALVRREPGQNSQATHDRDYVLVDQRVQQEAADIIAAGAEDAAARARQAVLVAELRADPDPDDRETATVDCHDYEHSPFTGPGKGCRASFLTCLGCTNARIHPGHHPRLAHLHRALTHLRTAQSPPVWEADWGEAHARLEDLKRRLGEPVWAQALARVTDTDRDLIDCLLTGVLDA</sequence>
<gene>
    <name evidence="2" type="ORF">GCM10010276_89390</name>
</gene>
<evidence type="ECO:0000313" key="2">
    <source>
        <dbReference type="EMBL" id="GAA2524203.1"/>
    </source>
</evidence>
<dbReference type="RefSeq" id="WP_344407109.1">
    <property type="nucleotide sequence ID" value="NZ_BAAASG010000040.1"/>
</dbReference>
<feature type="region of interest" description="Disordered" evidence="1">
    <location>
        <begin position="1"/>
        <end position="22"/>
    </location>
</feature>
<dbReference type="EMBL" id="BAAASG010000040">
    <property type="protein sequence ID" value="GAA2524203.1"/>
    <property type="molecule type" value="Genomic_DNA"/>
</dbReference>
<reference evidence="2 3" key="1">
    <citation type="journal article" date="2019" name="Int. J. Syst. Evol. Microbiol.">
        <title>The Global Catalogue of Microorganisms (GCM) 10K type strain sequencing project: providing services to taxonomists for standard genome sequencing and annotation.</title>
        <authorList>
            <consortium name="The Broad Institute Genomics Platform"/>
            <consortium name="The Broad Institute Genome Sequencing Center for Infectious Disease"/>
            <person name="Wu L."/>
            <person name="Ma J."/>
        </authorList>
    </citation>
    <scope>NUCLEOTIDE SEQUENCE [LARGE SCALE GENOMIC DNA]</scope>
    <source>
        <strain evidence="2 3">JCM 4395</strain>
    </source>
</reference>
<protein>
    <recommendedName>
        <fullName evidence="4">Integrase</fullName>
    </recommendedName>
</protein>
<keyword evidence="3" id="KW-1185">Reference proteome</keyword>
<evidence type="ECO:0000256" key="1">
    <source>
        <dbReference type="SAM" id="MobiDB-lite"/>
    </source>
</evidence>
<dbReference type="Proteomes" id="UP001501777">
    <property type="component" value="Unassembled WGS sequence"/>
</dbReference>